<evidence type="ECO:0008006" key="5">
    <source>
        <dbReference type="Google" id="ProtNLM"/>
    </source>
</evidence>
<dbReference type="RefSeq" id="WP_344922599.1">
    <property type="nucleotide sequence ID" value="NZ_BAABAQ010000017.1"/>
</dbReference>
<dbReference type="Pfam" id="PF11796">
    <property type="entry name" value="DUF3323"/>
    <property type="match status" value="1"/>
</dbReference>
<evidence type="ECO:0000259" key="1">
    <source>
        <dbReference type="Pfam" id="PF09664"/>
    </source>
</evidence>
<feature type="domain" description="Conserved hypothetical protein CHP02679 N terminus" evidence="2">
    <location>
        <begin position="41"/>
        <end position="258"/>
    </location>
</feature>
<sequence>MNPPAETRLPERTRRYLADACLAPLWTALRGKLERGRLAVTGTVTVTLDENGADRLSGLLGKPIAAGRIRVSLTALDEALRSSAAAAGLVTVIAQLTGDGLVDRAAIKEKAHASWADVWAQLDAALATAGAVRTHWAPTFIEGIRRSGLLTRAGIDTAAVAVTQFAAVLAELSGSGGFGGPITRDPGWEIAELAGRCLGDAHGLDDGRLPGSLVLRAAAASFGVAVPETAEERRDLWARLGVATDLVSGTVLVWSLRPPGSDPWSAMMRERADMKLVTHLTLHELRGAAADARLAAPGTHVFACENPQVLQAAARARVAAPIVCPAGNPSVAGWVALRRLVDAGVIVRYHGDFDWPGVAIAARMFAAGLKPWRMSADDYRNALAALPPDARLALTGSPNPTPWDAALEDAMRRRNSAVHEEMLLSTLLTDLRAHEAAPSALPS</sequence>
<dbReference type="EMBL" id="BAABAQ010000017">
    <property type="protein sequence ID" value="GAA4207222.1"/>
    <property type="molecule type" value="Genomic_DNA"/>
</dbReference>
<evidence type="ECO:0000313" key="3">
    <source>
        <dbReference type="EMBL" id="GAA4207222.1"/>
    </source>
</evidence>
<dbReference type="Pfam" id="PF09664">
    <property type="entry name" value="DUF2399"/>
    <property type="match status" value="1"/>
</dbReference>
<proteinExistence type="predicted"/>
<evidence type="ECO:0000313" key="4">
    <source>
        <dbReference type="Proteomes" id="UP001501251"/>
    </source>
</evidence>
<gene>
    <name evidence="3" type="ORF">GCM10022252_70570</name>
</gene>
<name>A0ABP8BHR6_9ACTN</name>
<dbReference type="Proteomes" id="UP001501251">
    <property type="component" value="Unassembled WGS sequence"/>
</dbReference>
<reference evidence="4" key="1">
    <citation type="journal article" date="2019" name="Int. J. Syst. Evol. Microbiol.">
        <title>The Global Catalogue of Microorganisms (GCM) 10K type strain sequencing project: providing services to taxonomists for standard genome sequencing and annotation.</title>
        <authorList>
            <consortium name="The Broad Institute Genomics Platform"/>
            <consortium name="The Broad Institute Genome Sequencing Center for Infectious Disease"/>
            <person name="Wu L."/>
            <person name="Ma J."/>
        </authorList>
    </citation>
    <scope>NUCLEOTIDE SEQUENCE [LARGE SCALE GENOMIC DNA]</scope>
    <source>
        <strain evidence="4">JCM 17388</strain>
    </source>
</reference>
<organism evidence="3 4">
    <name type="scientific">Streptosporangium oxazolinicum</name>
    <dbReference type="NCBI Taxonomy" id="909287"/>
    <lineage>
        <taxon>Bacteria</taxon>
        <taxon>Bacillati</taxon>
        <taxon>Actinomycetota</taxon>
        <taxon>Actinomycetes</taxon>
        <taxon>Streptosporangiales</taxon>
        <taxon>Streptosporangiaceae</taxon>
        <taxon>Streptosporangium</taxon>
    </lineage>
</organism>
<feature type="domain" description="DUF2399" evidence="1">
    <location>
        <begin position="278"/>
        <end position="431"/>
    </location>
</feature>
<dbReference type="InterPro" id="IPR024466">
    <property type="entry name" value="CHP02679_N"/>
</dbReference>
<keyword evidence="4" id="KW-1185">Reference proteome</keyword>
<dbReference type="InterPro" id="IPR024465">
    <property type="entry name" value="DUF2399"/>
</dbReference>
<dbReference type="NCBIfam" id="TIGR02679">
    <property type="entry name" value="TIGR02679 family protein"/>
    <property type="match status" value="1"/>
</dbReference>
<dbReference type="InterPro" id="IPR013495">
    <property type="entry name" value="CHP02679"/>
</dbReference>
<protein>
    <recommendedName>
        <fullName evidence="5">TIGR02679 family protein</fullName>
    </recommendedName>
</protein>
<comment type="caution">
    <text evidence="3">The sequence shown here is derived from an EMBL/GenBank/DDBJ whole genome shotgun (WGS) entry which is preliminary data.</text>
</comment>
<evidence type="ECO:0000259" key="2">
    <source>
        <dbReference type="Pfam" id="PF11796"/>
    </source>
</evidence>
<accession>A0ABP8BHR6</accession>